<evidence type="ECO:0000313" key="4">
    <source>
        <dbReference type="Proteomes" id="UP001144110"/>
    </source>
</evidence>
<comment type="caution">
    <text evidence="3">The sequence shown here is derived from an EMBL/GenBank/DDBJ whole genome shotgun (WGS) entry which is preliminary data.</text>
</comment>
<feature type="domain" description="AAA" evidence="1">
    <location>
        <begin position="19"/>
        <end position="140"/>
    </location>
</feature>
<gene>
    <name evidence="3" type="ORF">OD816_001123</name>
</gene>
<dbReference type="EMBL" id="JAPHEG010000004">
    <property type="protein sequence ID" value="MDF2953878.1"/>
    <property type="molecule type" value="Genomic_DNA"/>
</dbReference>
<dbReference type="Gene3D" id="3.40.50.300">
    <property type="entry name" value="P-loop containing nucleotide triphosphate hydrolases"/>
    <property type="match status" value="1"/>
</dbReference>
<dbReference type="Pfam" id="PF13173">
    <property type="entry name" value="AAA_14"/>
    <property type="match status" value="1"/>
</dbReference>
<name>A0AAE3TG00_9BACT</name>
<dbReference type="InterPro" id="IPR027417">
    <property type="entry name" value="P-loop_NTPase"/>
</dbReference>
<dbReference type="AlphaFoldDB" id="A0AAE3TG00"/>
<dbReference type="Proteomes" id="UP001144110">
    <property type="component" value="Unassembled WGS sequence"/>
</dbReference>
<dbReference type="PANTHER" id="PTHR43566:SF1">
    <property type="entry name" value="AAA+ ATPASE DOMAIN-CONTAINING PROTEIN"/>
    <property type="match status" value="1"/>
</dbReference>
<protein>
    <submittedName>
        <fullName evidence="3">ATPase</fullName>
    </submittedName>
</protein>
<feature type="domain" description="DUF4143" evidence="2">
    <location>
        <begin position="216"/>
        <end position="366"/>
    </location>
</feature>
<dbReference type="PANTHER" id="PTHR43566">
    <property type="entry name" value="CONSERVED PROTEIN"/>
    <property type="match status" value="1"/>
</dbReference>
<dbReference type="SUPFAM" id="SSF52540">
    <property type="entry name" value="P-loop containing nucleoside triphosphate hydrolases"/>
    <property type="match status" value="1"/>
</dbReference>
<proteinExistence type="predicted"/>
<organism evidence="3 4">
    <name type="scientific">Candidatus Thermodesulfobacterium syntrophicum</name>
    <dbReference type="NCBI Taxonomy" id="3060442"/>
    <lineage>
        <taxon>Bacteria</taxon>
        <taxon>Pseudomonadati</taxon>
        <taxon>Thermodesulfobacteriota</taxon>
        <taxon>Thermodesulfobacteria</taxon>
        <taxon>Thermodesulfobacteriales</taxon>
        <taxon>Thermodesulfobacteriaceae</taxon>
        <taxon>Thermodesulfobacterium</taxon>
    </lineage>
</organism>
<evidence type="ECO:0000259" key="1">
    <source>
        <dbReference type="Pfam" id="PF13173"/>
    </source>
</evidence>
<evidence type="ECO:0000313" key="3">
    <source>
        <dbReference type="EMBL" id="MDF2953878.1"/>
    </source>
</evidence>
<accession>A0AAE3TG00</accession>
<dbReference type="InterPro" id="IPR025420">
    <property type="entry name" value="DUF4143"/>
</dbReference>
<evidence type="ECO:0000259" key="2">
    <source>
        <dbReference type="Pfam" id="PF13635"/>
    </source>
</evidence>
<reference evidence="3" key="1">
    <citation type="submission" date="2022-11" db="EMBL/GenBank/DDBJ databases">
        <title>Candidatus Alkanophaga archaea from heated hydrothermal vent sediment oxidize petroleum alkanes.</title>
        <authorList>
            <person name="Zehnle H."/>
            <person name="Laso-Perez R."/>
            <person name="Lipp J."/>
            <person name="Teske A."/>
            <person name="Wegener G."/>
        </authorList>
    </citation>
    <scope>NUCLEOTIDE SEQUENCE</scope>
    <source>
        <strain evidence="3">MCA70</strain>
    </source>
</reference>
<sequence>MDYFPRKIEKKLEKWISREEIILIKGPRQSGKTTFLKHLEEKYGGEYISLEIEEYAEAIKKDPISFAKRFISRKFLYIDEAQYVKEIGKYLKIIQDNFKGKLKLVVTGSGSFEVKENLGKYLVGRAVYFELLPLTFEEFLLWKREDLHSLYKEYNFLFWKFLKGEEVSLKSPIFEKEFIELLEEFIIFGGFPAIVKENDVQIKIELLKNLIQTYLEKDIFFFLNVRQLNKFKNFLKSLALNIGNIIEISSFSREFKMDFRTVEEYLNILIYTYIIEPLLPFHKSLITELKKSKKLYFIDTGLRNALINNFLPFSERPDRGFLLENFVLSELRKNELETKYWRTAGKAEIDFIVFLENKTIPLEVKITPKIEKSLYSFIRTYKPERAMIMNLNFSEVSVKKINSTELAFIPCFYL</sequence>
<dbReference type="Pfam" id="PF13635">
    <property type="entry name" value="DUF4143"/>
    <property type="match status" value="1"/>
</dbReference>
<dbReference type="InterPro" id="IPR041682">
    <property type="entry name" value="AAA_14"/>
</dbReference>